<keyword evidence="1" id="KW-0880">Kelch repeat</keyword>
<evidence type="ECO:0000256" key="3">
    <source>
        <dbReference type="SAM" id="MobiDB-lite"/>
    </source>
</evidence>
<dbReference type="SUPFAM" id="SSF117281">
    <property type="entry name" value="Kelch motif"/>
    <property type="match status" value="1"/>
</dbReference>
<dbReference type="Gene3D" id="3.30.710.10">
    <property type="entry name" value="Potassium Channel Kv1.1, Chain A"/>
    <property type="match status" value="1"/>
</dbReference>
<sequence length="403" mass="45088">MLTDIEHSDWRWEQQRRNSRRWSQRERKGGFEEKTEMKTNSTTVSTIDKTSRVLEWIQQNTPATHTTASDEKVISPVEKIQRVLTTLNATAIQFENPRDGISDRLTATATSSSAHPGNYQDYRRINHSTRLLSGVDRIRRAKKYCDVILRCGTLRIEAHRNILAGCSSFFESIFDAATVGTVCSTVDLPGVEETILRDLIDYIYTGPTCHMEIGPHFSSVHNWSSQLPSENHQRTTNMFSGDFNFTWTRPNMEVILVVGGLRDQKTLQIIDLVSASCSPQALNRNVTDAPKIPDLPCGRSLCAVLELNGLVYVMGGSMEKEGISSAVHILDTVHMCWVVGPRMKTARANFGAAALDGKIYAVGGVDKTYVKIWPHACWATICTLWGDGIIFSRLFALGNCTMR</sequence>
<dbReference type="SUPFAM" id="SSF54695">
    <property type="entry name" value="POZ domain"/>
    <property type="match status" value="1"/>
</dbReference>
<dbReference type="SMART" id="SM00225">
    <property type="entry name" value="BTB"/>
    <property type="match status" value="1"/>
</dbReference>
<dbReference type="Gene3D" id="2.120.10.80">
    <property type="entry name" value="Kelch-type beta propeller"/>
    <property type="match status" value="1"/>
</dbReference>
<feature type="compositionally biased region" description="Basic and acidic residues" evidence="3">
    <location>
        <begin position="1"/>
        <end position="16"/>
    </location>
</feature>
<gene>
    <name evidence="5" type="ORF">CRM22_001771</name>
</gene>
<feature type="compositionally biased region" description="Basic and acidic residues" evidence="3">
    <location>
        <begin position="23"/>
        <end position="37"/>
    </location>
</feature>
<feature type="domain" description="BTB" evidence="4">
    <location>
        <begin position="145"/>
        <end position="206"/>
    </location>
</feature>
<evidence type="ECO:0000256" key="1">
    <source>
        <dbReference type="ARBA" id="ARBA00022441"/>
    </source>
</evidence>
<reference evidence="5 6" key="1">
    <citation type="journal article" date="2019" name="BMC Genomics">
        <title>New insights from Opisthorchis felineus genome: update on genomics of the epidemiologically important liver flukes.</title>
        <authorList>
            <person name="Ershov N.I."/>
            <person name="Mordvinov V.A."/>
            <person name="Prokhortchouk E.B."/>
            <person name="Pakharukova M.Y."/>
            <person name="Gunbin K.V."/>
            <person name="Ustyantsev K."/>
            <person name="Genaev M.A."/>
            <person name="Blinov A.G."/>
            <person name="Mazur A."/>
            <person name="Boulygina E."/>
            <person name="Tsygankova S."/>
            <person name="Khrameeva E."/>
            <person name="Chekanov N."/>
            <person name="Fan G."/>
            <person name="Xiao A."/>
            <person name="Zhang H."/>
            <person name="Xu X."/>
            <person name="Yang H."/>
            <person name="Solovyev V."/>
            <person name="Lee S.M."/>
            <person name="Liu X."/>
            <person name="Afonnikov D.A."/>
            <person name="Skryabin K.G."/>
        </authorList>
    </citation>
    <scope>NUCLEOTIDE SEQUENCE [LARGE SCALE GENOMIC DNA]</scope>
    <source>
        <strain evidence="5">AK-0245</strain>
        <tissue evidence="5">Whole organism</tissue>
    </source>
</reference>
<evidence type="ECO:0000313" key="5">
    <source>
        <dbReference type="EMBL" id="TGZ72971.1"/>
    </source>
</evidence>
<dbReference type="Pfam" id="PF01344">
    <property type="entry name" value="Kelch_1"/>
    <property type="match status" value="2"/>
</dbReference>
<dbReference type="OrthoDB" id="6436821at2759"/>
<dbReference type="EMBL" id="SJOL01003135">
    <property type="protein sequence ID" value="TGZ72971.1"/>
    <property type="molecule type" value="Genomic_DNA"/>
</dbReference>
<dbReference type="InterPro" id="IPR015915">
    <property type="entry name" value="Kelch-typ_b-propeller"/>
</dbReference>
<dbReference type="STRING" id="147828.A0A4S2M913"/>
<evidence type="ECO:0000313" key="6">
    <source>
        <dbReference type="Proteomes" id="UP000308267"/>
    </source>
</evidence>
<dbReference type="InterPro" id="IPR006652">
    <property type="entry name" value="Kelch_1"/>
</dbReference>
<feature type="region of interest" description="Disordered" evidence="3">
    <location>
        <begin position="1"/>
        <end position="45"/>
    </location>
</feature>
<dbReference type="Proteomes" id="UP000308267">
    <property type="component" value="Unassembled WGS sequence"/>
</dbReference>
<dbReference type="InterPro" id="IPR011333">
    <property type="entry name" value="SKP1/BTB/POZ_sf"/>
</dbReference>
<dbReference type="AlphaFoldDB" id="A0A4S2M913"/>
<keyword evidence="2" id="KW-0677">Repeat</keyword>
<dbReference type="PANTHER" id="PTHR45632:SF3">
    <property type="entry name" value="KELCH-LIKE PROTEIN 32"/>
    <property type="match status" value="1"/>
</dbReference>
<dbReference type="PANTHER" id="PTHR45632">
    <property type="entry name" value="LD33804P"/>
    <property type="match status" value="1"/>
</dbReference>
<dbReference type="InterPro" id="IPR000210">
    <property type="entry name" value="BTB/POZ_dom"/>
</dbReference>
<keyword evidence="6" id="KW-1185">Reference proteome</keyword>
<dbReference type="PROSITE" id="PS50097">
    <property type="entry name" value="BTB"/>
    <property type="match status" value="1"/>
</dbReference>
<dbReference type="CDD" id="cd18186">
    <property type="entry name" value="BTB_POZ_ZBTB_KLHL-like"/>
    <property type="match status" value="1"/>
</dbReference>
<comment type="caution">
    <text evidence="5">The sequence shown here is derived from an EMBL/GenBank/DDBJ whole genome shotgun (WGS) entry which is preliminary data.</text>
</comment>
<evidence type="ECO:0000259" key="4">
    <source>
        <dbReference type="PROSITE" id="PS50097"/>
    </source>
</evidence>
<organism evidence="5 6">
    <name type="scientific">Opisthorchis felineus</name>
    <dbReference type="NCBI Taxonomy" id="147828"/>
    <lineage>
        <taxon>Eukaryota</taxon>
        <taxon>Metazoa</taxon>
        <taxon>Spiralia</taxon>
        <taxon>Lophotrochozoa</taxon>
        <taxon>Platyhelminthes</taxon>
        <taxon>Trematoda</taxon>
        <taxon>Digenea</taxon>
        <taxon>Opisthorchiida</taxon>
        <taxon>Opisthorchiata</taxon>
        <taxon>Opisthorchiidae</taxon>
        <taxon>Opisthorchis</taxon>
    </lineage>
</organism>
<evidence type="ECO:0000256" key="2">
    <source>
        <dbReference type="ARBA" id="ARBA00022737"/>
    </source>
</evidence>
<name>A0A4S2M913_OPIFE</name>
<protein>
    <recommendedName>
        <fullName evidence="4">BTB domain-containing protein</fullName>
    </recommendedName>
</protein>
<dbReference type="Pfam" id="PF00651">
    <property type="entry name" value="BTB"/>
    <property type="match status" value="1"/>
</dbReference>
<dbReference type="SMART" id="SM00612">
    <property type="entry name" value="Kelch"/>
    <property type="match status" value="1"/>
</dbReference>
<proteinExistence type="predicted"/>
<accession>A0A4S2M913</accession>